<dbReference type="Pfam" id="PF00752">
    <property type="entry name" value="XPG_N"/>
    <property type="match status" value="1"/>
</dbReference>
<dbReference type="VEuPathDB" id="FungiDB:YALI1_E04859g"/>
<dbReference type="eggNOG" id="ENOG502QVHA">
    <property type="taxonomic scope" value="Eukaryota"/>
</dbReference>
<dbReference type="AlphaFoldDB" id="A0A1D8NH15"/>
<dbReference type="GO" id="GO:0003730">
    <property type="term" value="F:mRNA 3'-UTR binding"/>
    <property type="evidence" value="ECO:0007669"/>
    <property type="project" value="TreeGrafter"/>
</dbReference>
<name>A0A1D8NH15_YARLL</name>
<dbReference type="VEuPathDB" id="FungiDB:YALI0_E04092g"/>
<dbReference type="GO" id="GO:0006974">
    <property type="term" value="P:DNA damage response"/>
    <property type="evidence" value="ECO:0007669"/>
    <property type="project" value="UniProtKB-ARBA"/>
</dbReference>
<dbReference type="CDD" id="cd09858">
    <property type="entry name" value="PIN_MKT1"/>
    <property type="match status" value="1"/>
</dbReference>
<dbReference type="InterPro" id="IPR022040">
    <property type="entry name" value="MKT1_N"/>
</dbReference>
<dbReference type="Pfam" id="PF12247">
    <property type="entry name" value="MKT1_N"/>
    <property type="match status" value="1"/>
</dbReference>
<evidence type="ECO:0000256" key="1">
    <source>
        <dbReference type="ARBA" id="ARBA00022845"/>
    </source>
</evidence>
<dbReference type="GO" id="GO:0006417">
    <property type="term" value="P:regulation of translation"/>
    <property type="evidence" value="ECO:0007669"/>
    <property type="project" value="UniProtKB-KW"/>
</dbReference>
<accession>A0A1D8NH15</accession>
<sequence>MPIKSLDAFATERRLFKPQALSGLNGSILGIDADHYLSVISALAATYPQVVTGGSSLPPKVRDVLLRDLTTLKSHKITPYFVFRGLPAASANPHLFKQYDLQHAEMRSQRRQAAWNQYEAASTEAEHATLAAFHDSGLNPVTTSAAVFRNITGLLAENNVEYSVAPYYAWAQLAYLVSTERIDAVLGPSELLLAPHVDKILVTMDDKNASVLHKKALLQELGGLTNELFVEVALAAGCDLTGNYTFPPFEHPINVMGQPTTPIRTAADSLAQYPSIYTAVATYGADQGVFAARFRRAFAAFKFCPVLHADGHVGPLPNTGDVPNDSHDFLGQRLPDELIYYQNAGLIGPDLLTVIVSGFAAEEAGLDGDADIEYRTLVKKLPDTYSKCLNLITQSLHRYYHYKKYNIVYFWQPETEHSLNSQFQPALYVGLNWKTDKLDGLSSKPVSAVNVSSVLDLISNSSADWKKASLTTDHKVLLSTNTQILANTILRLLQLEGYIDPKTHSLTKWGEVLQAFGNEPMALPILSLLRNKLLDNKPLTPQSVTAFAPSASPLLLKVAGFVNSTSGTYRGRFSRLALAMSGIAATQTRATRWLLEATLFSLLSYAADKGRDASVYELGRALPFNTLPSSITVNVIDQLLRGAALEDVAKVCYHGDSAAKIVSEQLAQFKAVWQALFAAAEKAHMLDLISADVYKQFVEANDVCKNKL</sequence>
<proteinExistence type="inferred from homology"/>
<dbReference type="SUPFAM" id="SSF88723">
    <property type="entry name" value="PIN domain-like"/>
    <property type="match status" value="1"/>
</dbReference>
<dbReference type="GO" id="GO:0004518">
    <property type="term" value="F:nuclease activity"/>
    <property type="evidence" value="ECO:0007669"/>
    <property type="project" value="InterPro"/>
</dbReference>
<dbReference type="EMBL" id="CP017557">
    <property type="protein sequence ID" value="AOW04927.1"/>
    <property type="molecule type" value="Genomic_DNA"/>
</dbReference>
<organism evidence="4 5">
    <name type="scientific">Yarrowia lipolytica</name>
    <name type="common">Candida lipolytica</name>
    <dbReference type="NCBI Taxonomy" id="4952"/>
    <lineage>
        <taxon>Eukaryota</taxon>
        <taxon>Fungi</taxon>
        <taxon>Dikarya</taxon>
        <taxon>Ascomycota</taxon>
        <taxon>Saccharomycotina</taxon>
        <taxon>Dipodascomycetes</taxon>
        <taxon>Dipodascales</taxon>
        <taxon>Dipodascales incertae sedis</taxon>
        <taxon>Yarrowia</taxon>
    </lineage>
</organism>
<dbReference type="RefSeq" id="XP_503527.1">
    <property type="nucleotide sequence ID" value="XM_503527.3"/>
</dbReference>
<dbReference type="Gene3D" id="3.40.50.1010">
    <property type="entry name" value="5'-nuclease"/>
    <property type="match status" value="1"/>
</dbReference>
<dbReference type="PANTHER" id="PTHR11081:SF32">
    <property type="entry name" value="POST-TRANSCRIPTIONAL REGULATOR MKT1"/>
    <property type="match status" value="1"/>
</dbReference>
<keyword evidence="1" id="KW-0810">Translation regulation</keyword>
<dbReference type="Proteomes" id="UP000182444">
    <property type="component" value="Chromosome 1E"/>
</dbReference>
<evidence type="ECO:0000313" key="5">
    <source>
        <dbReference type="Proteomes" id="UP000182444"/>
    </source>
</evidence>
<dbReference type="KEGG" id="yli:2912179"/>
<evidence type="ECO:0000259" key="3">
    <source>
        <dbReference type="SMART" id="SM00484"/>
    </source>
</evidence>
<dbReference type="InterPro" id="IPR006085">
    <property type="entry name" value="XPG_DNA_repair_N"/>
</dbReference>
<comment type="similarity">
    <text evidence="2">Belongs to the XPG/RAD2 endonuclease family.</text>
</comment>
<dbReference type="PANTHER" id="PTHR11081">
    <property type="entry name" value="FLAP ENDONUCLEASE FAMILY MEMBER"/>
    <property type="match status" value="1"/>
</dbReference>
<dbReference type="GeneID" id="2912179"/>
<dbReference type="OrthoDB" id="17262at2759"/>
<dbReference type="SMART" id="SM00484">
    <property type="entry name" value="XPGI"/>
    <property type="match status" value="1"/>
</dbReference>
<dbReference type="Pfam" id="PF12246">
    <property type="entry name" value="MKT1_C"/>
    <property type="match status" value="1"/>
</dbReference>
<protein>
    <recommendedName>
        <fullName evidence="3">XPG-I domain-containing protein</fullName>
    </recommendedName>
</protein>
<feature type="domain" description="XPG-I" evidence="3">
    <location>
        <begin position="156"/>
        <end position="223"/>
    </location>
</feature>
<dbReference type="InterPro" id="IPR029060">
    <property type="entry name" value="PIN-like_dom_sf"/>
</dbReference>
<dbReference type="InterPro" id="IPR022039">
    <property type="entry name" value="MKT1_C"/>
</dbReference>
<dbReference type="InterPro" id="IPR006084">
    <property type="entry name" value="XPG/Rad2"/>
</dbReference>
<evidence type="ECO:0000313" key="4">
    <source>
        <dbReference type="EMBL" id="AOW04927.1"/>
    </source>
</evidence>
<reference evidence="4 5" key="1">
    <citation type="journal article" date="2016" name="PLoS ONE">
        <title>Sequence Assembly of Yarrowia lipolytica Strain W29/CLIB89 Shows Transposable Element Diversity.</title>
        <authorList>
            <person name="Magnan C."/>
            <person name="Yu J."/>
            <person name="Chang I."/>
            <person name="Jahn E."/>
            <person name="Kanomata Y."/>
            <person name="Wu J."/>
            <person name="Zeller M."/>
            <person name="Oakes M."/>
            <person name="Baldi P."/>
            <person name="Sandmeyer S."/>
        </authorList>
    </citation>
    <scope>NUCLEOTIDE SEQUENCE [LARGE SCALE GENOMIC DNA]</scope>
    <source>
        <strain evidence="5">CLIB89(W29)</strain>
    </source>
</reference>
<evidence type="ECO:0000256" key="2">
    <source>
        <dbReference type="ARBA" id="ARBA00024023"/>
    </source>
</evidence>
<dbReference type="InterPro" id="IPR006086">
    <property type="entry name" value="XPG-I_dom"/>
</dbReference>
<gene>
    <name evidence="4" type="ORF">YALI1_E04859g</name>
</gene>